<dbReference type="GO" id="GO:0007005">
    <property type="term" value="P:mitochondrion organization"/>
    <property type="evidence" value="ECO:0007669"/>
    <property type="project" value="TreeGrafter"/>
</dbReference>
<dbReference type="HAMAP" id="MF_01152">
    <property type="entry name" value="DnaJ"/>
    <property type="match status" value="1"/>
</dbReference>
<keyword evidence="10" id="KW-0496">Mitochondrion</keyword>
<keyword evidence="4 13" id="KW-0479">Metal-binding</keyword>
<dbReference type="InterPro" id="IPR036410">
    <property type="entry name" value="HSP_DnaJ_Cys-rich_dom_sf"/>
</dbReference>
<dbReference type="GO" id="GO:0051082">
    <property type="term" value="F:unfolded protein binding"/>
    <property type="evidence" value="ECO:0007669"/>
    <property type="project" value="InterPro"/>
</dbReference>
<dbReference type="SUPFAM" id="SSF46565">
    <property type="entry name" value="Chaperone J-domain"/>
    <property type="match status" value="1"/>
</dbReference>
<evidence type="ECO:0000256" key="2">
    <source>
        <dbReference type="ARBA" id="ARBA00004370"/>
    </source>
</evidence>
<keyword evidence="6 13" id="KW-0863">Zinc-finger</keyword>
<evidence type="ECO:0000256" key="8">
    <source>
        <dbReference type="ARBA" id="ARBA00022946"/>
    </source>
</evidence>
<dbReference type="Gene3D" id="2.60.260.20">
    <property type="entry name" value="Urease metallochaperone UreE, N-terminal domain"/>
    <property type="match status" value="2"/>
</dbReference>
<evidence type="ECO:0000313" key="18">
    <source>
        <dbReference type="Proteomes" id="UP001356427"/>
    </source>
</evidence>
<dbReference type="Proteomes" id="UP001356427">
    <property type="component" value="Unassembled WGS sequence"/>
</dbReference>
<dbReference type="PRINTS" id="PR00625">
    <property type="entry name" value="JDOMAIN"/>
</dbReference>
<dbReference type="InterPro" id="IPR002939">
    <property type="entry name" value="DnaJ_C"/>
</dbReference>
<dbReference type="CDD" id="cd10747">
    <property type="entry name" value="DnaJ_C"/>
    <property type="match status" value="1"/>
</dbReference>
<dbReference type="InterPro" id="IPR001305">
    <property type="entry name" value="HSP_DnaJ_Cys-rich_dom"/>
</dbReference>
<dbReference type="InterPro" id="IPR001623">
    <property type="entry name" value="DnaJ_domain"/>
</dbReference>
<proteinExistence type="inferred from homology"/>
<evidence type="ECO:0000259" key="15">
    <source>
        <dbReference type="PROSITE" id="PS50076"/>
    </source>
</evidence>
<dbReference type="AlphaFoldDB" id="A0AAN8KZ21"/>
<dbReference type="Pfam" id="PF01556">
    <property type="entry name" value="DnaJ_C"/>
    <property type="match status" value="1"/>
</dbReference>
<dbReference type="GO" id="GO:0005829">
    <property type="term" value="C:cytosol"/>
    <property type="evidence" value="ECO:0007669"/>
    <property type="project" value="UniProtKB-ARBA"/>
</dbReference>
<evidence type="ECO:0000256" key="5">
    <source>
        <dbReference type="ARBA" id="ARBA00022737"/>
    </source>
</evidence>
<dbReference type="InterPro" id="IPR008971">
    <property type="entry name" value="HSP40/DnaJ_pept-bd"/>
</dbReference>
<evidence type="ECO:0000256" key="10">
    <source>
        <dbReference type="ARBA" id="ARBA00023128"/>
    </source>
</evidence>
<keyword evidence="5" id="KW-0677">Repeat</keyword>
<dbReference type="GO" id="GO:0016020">
    <property type="term" value="C:membrane"/>
    <property type="evidence" value="ECO:0007669"/>
    <property type="project" value="UniProtKB-SubCell"/>
</dbReference>
<protein>
    <submittedName>
        <fullName evidence="17">Uncharacterized protein</fullName>
    </submittedName>
</protein>
<feature type="region of interest" description="Disordered" evidence="14">
    <location>
        <begin position="410"/>
        <end position="446"/>
    </location>
</feature>
<evidence type="ECO:0000256" key="4">
    <source>
        <dbReference type="ARBA" id="ARBA00022723"/>
    </source>
</evidence>
<feature type="compositionally biased region" description="Basic and acidic residues" evidence="14">
    <location>
        <begin position="433"/>
        <end position="444"/>
    </location>
</feature>
<dbReference type="GO" id="GO:0005524">
    <property type="term" value="F:ATP binding"/>
    <property type="evidence" value="ECO:0007669"/>
    <property type="project" value="InterPro"/>
</dbReference>
<keyword evidence="8" id="KW-0809">Transit peptide</keyword>
<evidence type="ECO:0000256" key="13">
    <source>
        <dbReference type="PROSITE-ProRule" id="PRU00546"/>
    </source>
</evidence>
<dbReference type="SMART" id="SM00271">
    <property type="entry name" value="DnaJ"/>
    <property type="match status" value="1"/>
</dbReference>
<evidence type="ECO:0000256" key="14">
    <source>
        <dbReference type="SAM" id="MobiDB-lite"/>
    </source>
</evidence>
<dbReference type="CDD" id="cd06257">
    <property type="entry name" value="DnaJ"/>
    <property type="match status" value="1"/>
</dbReference>
<dbReference type="PANTHER" id="PTHR44145:SF3">
    <property type="entry name" value="DNAJ HOMOLOG SUBFAMILY A MEMBER 3, MITOCHONDRIAL"/>
    <property type="match status" value="1"/>
</dbReference>
<dbReference type="Gene3D" id="1.10.287.110">
    <property type="entry name" value="DnaJ domain"/>
    <property type="match status" value="1"/>
</dbReference>
<keyword evidence="9" id="KW-0007">Acetylation</keyword>
<evidence type="ECO:0000313" key="17">
    <source>
        <dbReference type="EMBL" id="KAK6300728.1"/>
    </source>
</evidence>
<dbReference type="GO" id="GO:0019901">
    <property type="term" value="F:protein kinase binding"/>
    <property type="evidence" value="ECO:0007669"/>
    <property type="project" value="TreeGrafter"/>
</dbReference>
<name>A0AAN8KZ21_9TELE</name>
<evidence type="ECO:0000256" key="12">
    <source>
        <dbReference type="ARBA" id="ARBA00023186"/>
    </source>
</evidence>
<keyword evidence="7 13" id="KW-0862">Zinc</keyword>
<keyword evidence="11" id="KW-0472">Membrane</keyword>
<dbReference type="GO" id="GO:0006457">
    <property type="term" value="P:protein folding"/>
    <property type="evidence" value="ECO:0007669"/>
    <property type="project" value="InterPro"/>
</dbReference>
<accession>A0AAN8KZ21</accession>
<evidence type="ECO:0000256" key="6">
    <source>
        <dbReference type="ARBA" id="ARBA00022771"/>
    </source>
</evidence>
<dbReference type="GO" id="GO:0008270">
    <property type="term" value="F:zinc ion binding"/>
    <property type="evidence" value="ECO:0007669"/>
    <property type="project" value="UniProtKB-KW"/>
</dbReference>
<reference evidence="17 18" key="1">
    <citation type="submission" date="2021-04" db="EMBL/GenBank/DDBJ databases">
        <authorList>
            <person name="De Guttry C."/>
            <person name="Zahm M."/>
            <person name="Klopp C."/>
            <person name="Cabau C."/>
            <person name="Louis A."/>
            <person name="Berthelot C."/>
            <person name="Parey E."/>
            <person name="Roest Crollius H."/>
            <person name="Montfort J."/>
            <person name="Robinson-Rechavi M."/>
            <person name="Bucao C."/>
            <person name="Bouchez O."/>
            <person name="Gislard M."/>
            <person name="Lluch J."/>
            <person name="Milhes M."/>
            <person name="Lampietro C."/>
            <person name="Lopez Roques C."/>
            <person name="Donnadieu C."/>
            <person name="Braasch I."/>
            <person name="Desvignes T."/>
            <person name="Postlethwait J."/>
            <person name="Bobe J."/>
            <person name="Wedekind C."/>
            <person name="Guiguen Y."/>
        </authorList>
    </citation>
    <scope>NUCLEOTIDE SEQUENCE [LARGE SCALE GENOMIC DNA]</scope>
    <source>
        <strain evidence="17">Cs_M1</strain>
        <tissue evidence="17">Blood</tissue>
    </source>
</reference>
<dbReference type="FunFam" id="2.10.230.10:FF:000003">
    <property type="entry name" value="dnaJ homolog subfamily A member 3, mitochondrial"/>
    <property type="match status" value="1"/>
</dbReference>
<evidence type="ECO:0000256" key="3">
    <source>
        <dbReference type="ARBA" id="ARBA00022481"/>
    </source>
</evidence>
<evidence type="ECO:0000259" key="16">
    <source>
        <dbReference type="PROSITE" id="PS51188"/>
    </source>
</evidence>
<feature type="domain" description="CR-type" evidence="16">
    <location>
        <begin position="194"/>
        <end position="272"/>
    </location>
</feature>
<dbReference type="EMBL" id="JAGTTL010000027">
    <property type="protein sequence ID" value="KAK6300728.1"/>
    <property type="molecule type" value="Genomic_DNA"/>
</dbReference>
<evidence type="ECO:0000256" key="1">
    <source>
        <dbReference type="ARBA" id="ARBA00004173"/>
    </source>
</evidence>
<dbReference type="PROSITE" id="PS50076">
    <property type="entry name" value="DNAJ_2"/>
    <property type="match status" value="1"/>
</dbReference>
<sequence>MASSVAICTARLLNSVGVSSGQRRACLLLASARHGEACATAILETQRCRIGGNFGCLRPGNAVTLRLTGLRSPHVVSSSHSFHTSCSSANKQDLYDVLGVPRSATQKEIKKAYYQMAKKYHPDTNQDDPQAKEKFAKLAEAYEVLSDEVKRKQYDTYGAAGFDPGQAGGGGGGAAVLERPEFVMELTFTQAAKGVNKEMTVNLENACQRCDGKGSEPGTKVQHCHYCNGTGMESINTGPFMMRSTCRRCGGRGSIMTTPCVMCRGSGQTKQRQTVTVPVPAGVDDGQTVRMPVGKKEIHITFRVQRSSVFRRDGINIHSDVHISVAQAILGGSARAQGLYNTIDIQIPPGCQADQKIRLQGKGIQRMNSYSYGDHYVHIKIRVPKKLTHRQRSLLLSYAEEETDVLGTVNGVTATTTGGGRSGQRSESGAGQDRTEGQEKKKEEEEGILSKIKKIFI</sequence>
<keyword evidence="18" id="KW-1185">Reference proteome</keyword>
<dbReference type="FunFam" id="2.60.260.20:FF:000005">
    <property type="entry name" value="Chaperone protein dnaJ 1, mitochondrial"/>
    <property type="match status" value="1"/>
</dbReference>
<dbReference type="PROSITE" id="PS00636">
    <property type="entry name" value="DNAJ_1"/>
    <property type="match status" value="1"/>
</dbReference>
<dbReference type="PROSITE" id="PS51188">
    <property type="entry name" value="ZF_CR"/>
    <property type="match status" value="1"/>
</dbReference>
<feature type="domain" description="J" evidence="15">
    <location>
        <begin position="93"/>
        <end position="158"/>
    </location>
</feature>
<evidence type="ECO:0000256" key="7">
    <source>
        <dbReference type="ARBA" id="ARBA00022833"/>
    </source>
</evidence>
<dbReference type="Pfam" id="PF00226">
    <property type="entry name" value="DnaJ"/>
    <property type="match status" value="1"/>
</dbReference>
<dbReference type="InterPro" id="IPR018253">
    <property type="entry name" value="DnaJ_domain_CS"/>
</dbReference>
<keyword evidence="12" id="KW-0143">Chaperone</keyword>
<dbReference type="PANTHER" id="PTHR44145">
    <property type="entry name" value="DNAJ HOMOLOG SUBFAMILY A MEMBER 3, MITOCHONDRIAL"/>
    <property type="match status" value="1"/>
</dbReference>
<dbReference type="GO" id="GO:0009408">
    <property type="term" value="P:response to heat"/>
    <property type="evidence" value="ECO:0007669"/>
    <property type="project" value="InterPro"/>
</dbReference>
<dbReference type="GO" id="GO:0043066">
    <property type="term" value="P:negative regulation of apoptotic process"/>
    <property type="evidence" value="ECO:0007669"/>
    <property type="project" value="TreeGrafter"/>
</dbReference>
<dbReference type="Pfam" id="PF00684">
    <property type="entry name" value="DnaJ_CXXCXGXG"/>
    <property type="match status" value="1"/>
</dbReference>
<dbReference type="Gene3D" id="2.10.230.10">
    <property type="entry name" value="Heat shock protein DnaJ, cysteine-rich domain"/>
    <property type="match status" value="1"/>
</dbReference>
<evidence type="ECO:0000256" key="9">
    <source>
        <dbReference type="ARBA" id="ARBA00022990"/>
    </source>
</evidence>
<comment type="subcellular location">
    <subcellularLocation>
        <location evidence="2">Membrane</location>
    </subcellularLocation>
    <subcellularLocation>
        <location evidence="1">Mitochondrion</location>
    </subcellularLocation>
</comment>
<dbReference type="CDD" id="cd10719">
    <property type="entry name" value="DnaJ_zf"/>
    <property type="match status" value="1"/>
</dbReference>
<dbReference type="GO" id="GO:0031072">
    <property type="term" value="F:heat shock protein binding"/>
    <property type="evidence" value="ECO:0007669"/>
    <property type="project" value="InterPro"/>
</dbReference>
<dbReference type="GO" id="GO:0005739">
    <property type="term" value="C:mitochondrion"/>
    <property type="evidence" value="ECO:0007669"/>
    <property type="project" value="UniProtKB-SubCell"/>
</dbReference>
<gene>
    <name evidence="17" type="ORF">J4Q44_G00288260</name>
</gene>
<dbReference type="InterPro" id="IPR012724">
    <property type="entry name" value="DnaJ"/>
</dbReference>
<evidence type="ECO:0000256" key="11">
    <source>
        <dbReference type="ARBA" id="ARBA00023136"/>
    </source>
</evidence>
<dbReference type="GO" id="GO:0005102">
    <property type="term" value="F:signaling receptor binding"/>
    <property type="evidence" value="ECO:0007669"/>
    <property type="project" value="UniProtKB-ARBA"/>
</dbReference>
<dbReference type="InterPro" id="IPR051938">
    <property type="entry name" value="Apopto_cytoskel_mod"/>
</dbReference>
<feature type="zinc finger region" description="CR-type" evidence="13">
    <location>
        <begin position="194"/>
        <end position="272"/>
    </location>
</feature>
<comment type="caution">
    <text evidence="17">The sequence shown here is derived from an EMBL/GenBank/DDBJ whole genome shotgun (WGS) entry which is preliminary data.</text>
</comment>
<feature type="compositionally biased region" description="Low complexity" evidence="14">
    <location>
        <begin position="423"/>
        <end position="432"/>
    </location>
</feature>
<keyword evidence="3" id="KW-0488">Methylation</keyword>
<organism evidence="17 18">
    <name type="scientific">Coregonus suidteri</name>
    <dbReference type="NCBI Taxonomy" id="861788"/>
    <lineage>
        <taxon>Eukaryota</taxon>
        <taxon>Metazoa</taxon>
        <taxon>Chordata</taxon>
        <taxon>Craniata</taxon>
        <taxon>Vertebrata</taxon>
        <taxon>Euteleostomi</taxon>
        <taxon>Actinopterygii</taxon>
        <taxon>Neopterygii</taxon>
        <taxon>Teleostei</taxon>
        <taxon>Protacanthopterygii</taxon>
        <taxon>Salmoniformes</taxon>
        <taxon>Salmonidae</taxon>
        <taxon>Coregoninae</taxon>
        <taxon>Coregonus</taxon>
    </lineage>
</organism>
<dbReference type="SUPFAM" id="SSF57938">
    <property type="entry name" value="DnaJ/Hsp40 cysteine-rich domain"/>
    <property type="match status" value="1"/>
</dbReference>
<dbReference type="InterPro" id="IPR036869">
    <property type="entry name" value="J_dom_sf"/>
</dbReference>
<dbReference type="SUPFAM" id="SSF49493">
    <property type="entry name" value="HSP40/DnaJ peptide-binding domain"/>
    <property type="match status" value="2"/>
</dbReference>